<dbReference type="EMBL" id="PXYI01000014">
    <property type="protein sequence ID" value="PSJ36423.1"/>
    <property type="molecule type" value="Genomic_DNA"/>
</dbReference>
<comment type="caution">
    <text evidence="5">The sequence shown here is derived from an EMBL/GenBank/DDBJ whole genome shotgun (WGS) entry which is preliminary data.</text>
</comment>
<gene>
    <name evidence="5" type="ORF">C7I55_26425</name>
</gene>
<keyword evidence="6" id="KW-1185">Reference proteome</keyword>
<evidence type="ECO:0000259" key="4">
    <source>
        <dbReference type="Pfam" id="PF13439"/>
    </source>
</evidence>
<dbReference type="Proteomes" id="UP000241167">
    <property type="component" value="Unassembled WGS sequence"/>
</dbReference>
<sequence>MAGDRRLTVCFPFTGDTVGGSHISVLGLVKGLDRARFRILVVPQAREGAIARLFEGEEIVASPEAANEPLEPGMRIGPRQALHALSGLRAKTAFLKAQGVDIVHSNDGRTHAAWGLAARLAGARLLWHHRGDPNARGLRLIAPLLADHVLAVSQFALPPAGRWSAARKAEVLHSPFDTSVRADRPSARAKVLAETGLPHDTLLLGFFGSFIDRKRPLAFIDAVVAARALRGSRPVAGLMFGRPEEPGMEAAMASRIAEGAAAGFVRLMGYRSPGTEWIAACDQLVVPAIGEPFGRTLIEAMLVGTPVVATRSGGNVEAVRDGAVGILVPPDDPMALAIACCRLADHPGEAAALAERAREDAIARFGQARHCSRVAELYATLT</sequence>
<dbReference type="OrthoDB" id="7847955at2"/>
<evidence type="ECO:0000256" key="3">
    <source>
        <dbReference type="ARBA" id="ARBA00022679"/>
    </source>
</evidence>
<keyword evidence="2" id="KW-0328">Glycosyltransferase</keyword>
<dbReference type="PANTHER" id="PTHR12526">
    <property type="entry name" value="GLYCOSYLTRANSFERASE"/>
    <property type="match status" value="1"/>
</dbReference>
<name>A0A2P7QEM2_9SPHN</name>
<dbReference type="InterPro" id="IPR028098">
    <property type="entry name" value="Glyco_trans_4-like_N"/>
</dbReference>
<evidence type="ECO:0000313" key="5">
    <source>
        <dbReference type="EMBL" id="PSJ36423.1"/>
    </source>
</evidence>
<keyword evidence="3 5" id="KW-0808">Transferase</keyword>
<dbReference type="AlphaFoldDB" id="A0A2P7QEM2"/>
<dbReference type="Pfam" id="PF13439">
    <property type="entry name" value="Glyco_transf_4"/>
    <property type="match status" value="1"/>
</dbReference>
<protein>
    <submittedName>
        <fullName evidence="5">Glycosyltransferase family 1 protein</fullName>
    </submittedName>
</protein>
<dbReference type="CDD" id="cd03801">
    <property type="entry name" value="GT4_PimA-like"/>
    <property type="match status" value="1"/>
</dbReference>
<evidence type="ECO:0000256" key="2">
    <source>
        <dbReference type="ARBA" id="ARBA00022676"/>
    </source>
</evidence>
<dbReference type="Gene3D" id="3.40.50.2000">
    <property type="entry name" value="Glycogen Phosphorylase B"/>
    <property type="match status" value="2"/>
</dbReference>
<evidence type="ECO:0000256" key="1">
    <source>
        <dbReference type="ARBA" id="ARBA00009481"/>
    </source>
</evidence>
<dbReference type="RefSeq" id="WP_106516097.1">
    <property type="nucleotide sequence ID" value="NZ_PXYI01000014.1"/>
</dbReference>
<comment type="similarity">
    <text evidence="1">Belongs to the glycosyltransferase group 1 family. Glycosyltransferase 4 subfamily.</text>
</comment>
<dbReference type="GO" id="GO:0016757">
    <property type="term" value="F:glycosyltransferase activity"/>
    <property type="evidence" value="ECO:0007669"/>
    <property type="project" value="UniProtKB-KW"/>
</dbReference>
<proteinExistence type="inferred from homology"/>
<reference evidence="5 6" key="1">
    <citation type="submission" date="2018-03" db="EMBL/GenBank/DDBJ databases">
        <title>The draft genome of Sphingosinicella sp. GL-C-18.</title>
        <authorList>
            <person name="Liu L."/>
            <person name="Li L."/>
            <person name="Liang L."/>
            <person name="Zhang X."/>
            <person name="Wang T."/>
        </authorList>
    </citation>
    <scope>NUCLEOTIDE SEQUENCE [LARGE SCALE GENOMIC DNA]</scope>
    <source>
        <strain evidence="5 6">GL-C-18</strain>
    </source>
</reference>
<accession>A0A2P7QEM2</accession>
<dbReference type="SUPFAM" id="SSF53756">
    <property type="entry name" value="UDP-Glycosyltransferase/glycogen phosphorylase"/>
    <property type="match status" value="1"/>
</dbReference>
<dbReference type="Pfam" id="PF13692">
    <property type="entry name" value="Glyco_trans_1_4"/>
    <property type="match status" value="1"/>
</dbReference>
<organism evidence="5 6">
    <name type="scientific">Allosphingosinicella deserti</name>
    <dbReference type="NCBI Taxonomy" id="2116704"/>
    <lineage>
        <taxon>Bacteria</taxon>
        <taxon>Pseudomonadati</taxon>
        <taxon>Pseudomonadota</taxon>
        <taxon>Alphaproteobacteria</taxon>
        <taxon>Sphingomonadales</taxon>
        <taxon>Sphingomonadaceae</taxon>
        <taxon>Allosphingosinicella</taxon>
    </lineage>
</organism>
<dbReference type="PANTHER" id="PTHR12526:SF640">
    <property type="entry name" value="COLANIC ACID BIOSYNTHESIS GLYCOSYLTRANSFERASE WCAL-RELATED"/>
    <property type="match status" value="1"/>
</dbReference>
<evidence type="ECO:0000313" key="6">
    <source>
        <dbReference type="Proteomes" id="UP000241167"/>
    </source>
</evidence>
<feature type="domain" description="Glycosyltransferase subfamily 4-like N-terminal" evidence="4">
    <location>
        <begin position="18"/>
        <end position="178"/>
    </location>
</feature>